<accession>A0A1G4Q8J3</accession>
<dbReference type="Gene3D" id="3.40.50.150">
    <property type="entry name" value="Vaccinia Virus protein VP39"/>
    <property type="match status" value="1"/>
</dbReference>
<dbReference type="EC" id="2.1.1.77" evidence="7"/>
<dbReference type="GO" id="GO:0032259">
    <property type="term" value="P:methylation"/>
    <property type="evidence" value="ECO:0007669"/>
    <property type="project" value="UniProtKB-KW"/>
</dbReference>
<evidence type="ECO:0000313" key="9">
    <source>
        <dbReference type="Proteomes" id="UP000198889"/>
    </source>
</evidence>
<evidence type="ECO:0000256" key="7">
    <source>
        <dbReference type="HAMAP-Rule" id="MF_00090"/>
    </source>
</evidence>
<dbReference type="Pfam" id="PF01135">
    <property type="entry name" value="PCMT"/>
    <property type="match status" value="1"/>
</dbReference>
<dbReference type="PANTHER" id="PTHR11579:SF0">
    <property type="entry name" value="PROTEIN-L-ISOASPARTATE(D-ASPARTATE) O-METHYLTRANSFERASE"/>
    <property type="match status" value="1"/>
</dbReference>
<evidence type="ECO:0000256" key="6">
    <source>
        <dbReference type="ARBA" id="ARBA00022691"/>
    </source>
</evidence>
<dbReference type="InterPro" id="IPR029063">
    <property type="entry name" value="SAM-dependent_MTases_sf"/>
</dbReference>
<evidence type="ECO:0000256" key="5">
    <source>
        <dbReference type="ARBA" id="ARBA00022679"/>
    </source>
</evidence>
<sequence>MSGAEKSEDLQRAELLLALRKRGLRERQVMRAMEQVPRERFVEPAFRPIAWQDLALPIDCGQTISQPTVVALMTEALELGPSHSVLEVGTGSGYQTAILANIAGHVVTLERFRTLAESAARRLASLGIANVEVLVADGREGAPQRAPFDRIILTAAVEEVPPALFEQLAMGGILVAPVGPPDGTQFLMRYRRGLQGLETRELGLVRFVPMLPGVAVVL</sequence>
<reference evidence="9" key="1">
    <citation type="submission" date="2016-10" db="EMBL/GenBank/DDBJ databases">
        <authorList>
            <person name="Varghese N."/>
            <person name="Submissions S."/>
        </authorList>
    </citation>
    <scope>NUCLEOTIDE SEQUENCE [LARGE SCALE GENOMIC DNA]</scope>
    <source>
        <strain evidence="9">CGMCC 1.1761</strain>
    </source>
</reference>
<dbReference type="GO" id="GO:0004719">
    <property type="term" value="F:protein-L-isoaspartate (D-aspartate) O-methyltransferase activity"/>
    <property type="evidence" value="ECO:0007669"/>
    <property type="project" value="UniProtKB-UniRule"/>
</dbReference>
<comment type="similarity">
    <text evidence="2 7">Belongs to the methyltransferase superfamily. L-isoaspartyl/D-aspartyl protein methyltransferase family.</text>
</comment>
<dbReference type="AlphaFoldDB" id="A0A1G4Q8J3"/>
<dbReference type="GO" id="GO:0030091">
    <property type="term" value="P:protein repair"/>
    <property type="evidence" value="ECO:0007669"/>
    <property type="project" value="UniProtKB-UniRule"/>
</dbReference>
<dbReference type="RefSeq" id="WP_091436622.1">
    <property type="nucleotide sequence ID" value="NZ_FMTP01000001.1"/>
</dbReference>
<dbReference type="STRING" id="177413.SAMN05660859_1024"/>
<dbReference type="HAMAP" id="MF_00090">
    <property type="entry name" value="PIMT"/>
    <property type="match status" value="1"/>
</dbReference>
<dbReference type="EMBL" id="FMTP01000001">
    <property type="protein sequence ID" value="SCW40678.1"/>
    <property type="molecule type" value="Genomic_DNA"/>
</dbReference>
<comment type="function">
    <text evidence="7">Catalyzes the methyl esterification of L-isoaspartyl residues in peptides and proteins that result from spontaneous decomposition of normal L-aspartyl and L-asparaginyl residues. It plays a role in the repair and/or degradation of damaged proteins.</text>
</comment>
<evidence type="ECO:0000256" key="1">
    <source>
        <dbReference type="ARBA" id="ARBA00004496"/>
    </source>
</evidence>
<dbReference type="NCBIfam" id="NF001453">
    <property type="entry name" value="PRK00312.1"/>
    <property type="match status" value="1"/>
</dbReference>
<keyword evidence="6 7" id="KW-0949">S-adenosyl-L-methionine</keyword>
<comment type="subcellular location">
    <subcellularLocation>
        <location evidence="1 7">Cytoplasm</location>
    </subcellularLocation>
</comment>
<evidence type="ECO:0000256" key="2">
    <source>
        <dbReference type="ARBA" id="ARBA00005369"/>
    </source>
</evidence>
<evidence type="ECO:0000313" key="8">
    <source>
        <dbReference type="EMBL" id="SCW40678.1"/>
    </source>
</evidence>
<keyword evidence="4 7" id="KW-0489">Methyltransferase</keyword>
<evidence type="ECO:0000256" key="3">
    <source>
        <dbReference type="ARBA" id="ARBA00022490"/>
    </source>
</evidence>
<comment type="catalytic activity">
    <reaction evidence="7">
        <text>[protein]-L-isoaspartate + S-adenosyl-L-methionine = [protein]-L-isoaspartate alpha-methyl ester + S-adenosyl-L-homocysteine</text>
        <dbReference type="Rhea" id="RHEA:12705"/>
        <dbReference type="Rhea" id="RHEA-COMP:12143"/>
        <dbReference type="Rhea" id="RHEA-COMP:12144"/>
        <dbReference type="ChEBI" id="CHEBI:57856"/>
        <dbReference type="ChEBI" id="CHEBI:59789"/>
        <dbReference type="ChEBI" id="CHEBI:90596"/>
        <dbReference type="ChEBI" id="CHEBI:90598"/>
        <dbReference type="EC" id="2.1.1.77"/>
    </reaction>
</comment>
<dbReference type="Proteomes" id="UP000198889">
    <property type="component" value="Unassembled WGS sequence"/>
</dbReference>
<dbReference type="SUPFAM" id="SSF53335">
    <property type="entry name" value="S-adenosyl-L-methionine-dependent methyltransferases"/>
    <property type="match status" value="1"/>
</dbReference>
<dbReference type="InterPro" id="IPR000682">
    <property type="entry name" value="PCMT"/>
</dbReference>
<organism evidence="8 9">
    <name type="scientific">Ancylobacter rudongensis</name>
    <dbReference type="NCBI Taxonomy" id="177413"/>
    <lineage>
        <taxon>Bacteria</taxon>
        <taxon>Pseudomonadati</taxon>
        <taxon>Pseudomonadota</taxon>
        <taxon>Alphaproteobacteria</taxon>
        <taxon>Hyphomicrobiales</taxon>
        <taxon>Xanthobacteraceae</taxon>
        <taxon>Ancylobacter</taxon>
    </lineage>
</organism>
<evidence type="ECO:0000256" key="4">
    <source>
        <dbReference type="ARBA" id="ARBA00022603"/>
    </source>
</evidence>
<dbReference type="CDD" id="cd02440">
    <property type="entry name" value="AdoMet_MTases"/>
    <property type="match status" value="1"/>
</dbReference>
<keyword evidence="5 7" id="KW-0808">Transferase</keyword>
<proteinExistence type="inferred from homology"/>
<dbReference type="FunFam" id="3.40.50.150:FF:000010">
    <property type="entry name" value="Protein-L-isoaspartate O-methyltransferase"/>
    <property type="match status" value="1"/>
</dbReference>
<dbReference type="GO" id="GO:0005737">
    <property type="term" value="C:cytoplasm"/>
    <property type="evidence" value="ECO:0007669"/>
    <property type="project" value="UniProtKB-SubCell"/>
</dbReference>
<dbReference type="NCBIfam" id="TIGR00080">
    <property type="entry name" value="pimt"/>
    <property type="match status" value="1"/>
</dbReference>
<dbReference type="PANTHER" id="PTHR11579">
    <property type="entry name" value="PROTEIN-L-ISOASPARTATE O-METHYLTRANSFERASE"/>
    <property type="match status" value="1"/>
</dbReference>
<feature type="active site" evidence="7">
    <location>
        <position position="65"/>
    </location>
</feature>
<protein>
    <recommendedName>
        <fullName evidence="7">Protein-L-isoaspartate O-methyltransferase</fullName>
        <ecNumber evidence="7">2.1.1.77</ecNumber>
    </recommendedName>
    <alternativeName>
        <fullName evidence="7">L-isoaspartyl protein carboxyl methyltransferase</fullName>
    </alternativeName>
    <alternativeName>
        <fullName evidence="7">Protein L-isoaspartyl methyltransferase</fullName>
    </alternativeName>
    <alternativeName>
        <fullName evidence="7">Protein-beta-aspartate methyltransferase</fullName>
        <shortName evidence="7">PIMT</shortName>
    </alternativeName>
</protein>
<keyword evidence="9" id="KW-1185">Reference proteome</keyword>
<name>A0A1G4Q8J3_9HYPH</name>
<gene>
    <name evidence="7" type="primary">pcm</name>
    <name evidence="8" type="ORF">SAMN05660859_1024</name>
</gene>
<keyword evidence="3 7" id="KW-0963">Cytoplasm</keyword>